<dbReference type="AlphaFoldDB" id="A0A8N4F0R9"/>
<evidence type="ECO:0000313" key="1">
    <source>
        <dbReference type="Proteomes" id="UP000504607"/>
    </source>
</evidence>
<reference evidence="2" key="1">
    <citation type="submission" date="2025-08" db="UniProtKB">
        <authorList>
            <consortium name="RefSeq"/>
        </authorList>
    </citation>
    <scope>IDENTIFICATION</scope>
</reference>
<evidence type="ECO:0000313" key="2">
    <source>
        <dbReference type="RefSeq" id="XP_029121224.1"/>
    </source>
</evidence>
<name>A0A8N4F0R9_ELAGV</name>
<proteinExistence type="predicted"/>
<accession>A0A8N4F0R9</accession>
<organism evidence="1 2">
    <name type="scientific">Elaeis guineensis var. tenera</name>
    <name type="common">Oil palm</name>
    <dbReference type="NCBI Taxonomy" id="51953"/>
    <lineage>
        <taxon>Eukaryota</taxon>
        <taxon>Viridiplantae</taxon>
        <taxon>Streptophyta</taxon>
        <taxon>Embryophyta</taxon>
        <taxon>Tracheophyta</taxon>
        <taxon>Spermatophyta</taxon>
        <taxon>Magnoliopsida</taxon>
        <taxon>Liliopsida</taxon>
        <taxon>Arecaceae</taxon>
        <taxon>Arecoideae</taxon>
        <taxon>Cocoseae</taxon>
        <taxon>Elaeidinae</taxon>
        <taxon>Elaeis</taxon>
    </lineage>
</organism>
<dbReference type="RefSeq" id="XP_029121224.1">
    <property type="nucleotide sequence ID" value="XM_029265391.1"/>
</dbReference>
<keyword evidence="1" id="KW-1185">Reference proteome</keyword>
<gene>
    <name evidence="2" type="primary">LOC105047816</name>
</gene>
<dbReference type="Proteomes" id="UP000504607">
    <property type="component" value="Chromosome 7"/>
</dbReference>
<sequence length="167" mass="18406">MASCSSSFLLSSGSAFFLYPSWTRDGFPPLPSSLLSPWGSGGDPVTVSPFLRLRGRSTLWRPADRLSHHRLCHGATGSGSGPREPPFRKDPTYFAGDDDFLFNHDKEVLRVIVCKQHFQGSRIRYGFSLLFFSGCLCFSGAVHGMGEIIPERTRDPGLESDSNVVSF</sequence>
<protein>
    <submittedName>
        <fullName evidence="2">Uncharacterized protein LOC105047816 isoform X1</fullName>
    </submittedName>
</protein>